<keyword evidence="4" id="KW-0378">Hydrolase</keyword>
<dbReference type="GO" id="GO:0030246">
    <property type="term" value="F:carbohydrate binding"/>
    <property type="evidence" value="ECO:0007669"/>
    <property type="project" value="InterPro"/>
</dbReference>
<dbReference type="GO" id="GO:0008061">
    <property type="term" value="F:chitin binding"/>
    <property type="evidence" value="ECO:0007669"/>
    <property type="project" value="UniProtKB-KW"/>
</dbReference>
<dbReference type="SUPFAM" id="SSF81296">
    <property type="entry name" value="E set domains"/>
    <property type="match status" value="1"/>
</dbReference>
<organism evidence="7 8">
    <name type="scientific">Pseudoalteromonas maricaloris</name>
    <dbReference type="NCBI Taxonomy" id="184924"/>
    <lineage>
        <taxon>Bacteria</taxon>
        <taxon>Pseudomonadati</taxon>
        <taxon>Pseudomonadota</taxon>
        <taxon>Gammaproteobacteria</taxon>
        <taxon>Alteromonadales</taxon>
        <taxon>Pseudoalteromonadaceae</taxon>
        <taxon>Pseudoalteromonas</taxon>
    </lineage>
</organism>
<dbReference type="Pfam" id="PF03067">
    <property type="entry name" value="LPMO_10"/>
    <property type="match status" value="1"/>
</dbReference>
<protein>
    <recommendedName>
        <fullName evidence="6">Chitin-binding type-3 domain-containing protein</fullName>
    </recommendedName>
</protein>
<dbReference type="AlphaFoldDB" id="A0A8I2HC08"/>
<dbReference type="InterPro" id="IPR036573">
    <property type="entry name" value="CBM_sf_5/12"/>
</dbReference>
<feature type="domain" description="Chitin-binding type-3" evidence="6">
    <location>
        <begin position="434"/>
        <end position="476"/>
    </location>
</feature>
<accession>A0A8I2HC08</accession>
<evidence type="ECO:0000256" key="3">
    <source>
        <dbReference type="ARBA" id="ARBA00022729"/>
    </source>
</evidence>
<dbReference type="InterPro" id="IPR013783">
    <property type="entry name" value="Ig-like_fold"/>
</dbReference>
<dbReference type="PANTHER" id="PTHR34823">
    <property type="entry name" value="GLCNAC-BINDING PROTEIN A"/>
    <property type="match status" value="1"/>
</dbReference>
<proteinExistence type="predicted"/>
<reference evidence="7" key="1">
    <citation type="submission" date="2019-10" db="EMBL/GenBank/DDBJ databases">
        <authorList>
            <person name="Paulsen S."/>
        </authorList>
    </citation>
    <scope>NUCLEOTIDE SEQUENCE</scope>
    <source>
        <strain evidence="7">LMG 19692</strain>
    </source>
</reference>
<keyword evidence="2" id="KW-0147">Chitin-binding</keyword>
<evidence type="ECO:0000256" key="5">
    <source>
        <dbReference type="SAM" id="SignalP"/>
    </source>
</evidence>
<dbReference type="Pfam" id="PF02839">
    <property type="entry name" value="CBM_5_12"/>
    <property type="match status" value="2"/>
</dbReference>
<dbReference type="SMART" id="SM00495">
    <property type="entry name" value="ChtBD3"/>
    <property type="match status" value="2"/>
</dbReference>
<dbReference type="Gene3D" id="3.30.70.2150">
    <property type="match status" value="1"/>
</dbReference>
<dbReference type="Pfam" id="PF05345">
    <property type="entry name" value="He_PIG"/>
    <property type="match status" value="1"/>
</dbReference>
<dbReference type="Pfam" id="PF18416">
    <property type="entry name" value="GbpA_2"/>
    <property type="match status" value="1"/>
</dbReference>
<dbReference type="InterPro" id="IPR004302">
    <property type="entry name" value="Cellulose/chitin-bd_N"/>
</dbReference>
<comment type="caution">
    <text evidence="7">The sequence shown here is derived from an EMBL/GenBank/DDBJ whole genome shotgun (WGS) entry which is preliminary data.</text>
</comment>
<dbReference type="CDD" id="cd12215">
    <property type="entry name" value="ChiC_BD"/>
    <property type="match status" value="2"/>
</dbReference>
<dbReference type="InterPro" id="IPR051024">
    <property type="entry name" value="GlcNAc_Chitin_IntDeg"/>
</dbReference>
<keyword evidence="3 5" id="KW-0732">Signal</keyword>
<dbReference type="GO" id="GO:0004553">
    <property type="term" value="F:hydrolase activity, hydrolyzing O-glycosyl compounds"/>
    <property type="evidence" value="ECO:0007669"/>
    <property type="project" value="InterPro"/>
</dbReference>
<dbReference type="Proteomes" id="UP000646877">
    <property type="component" value="Unassembled WGS sequence"/>
</dbReference>
<dbReference type="InterPro" id="IPR041029">
    <property type="entry name" value="GbpA_2"/>
</dbReference>
<dbReference type="InterPro" id="IPR014756">
    <property type="entry name" value="Ig_E-set"/>
</dbReference>
<dbReference type="PANTHER" id="PTHR34823:SF1">
    <property type="entry name" value="CHITIN-BINDING TYPE-4 DOMAIN-CONTAINING PROTEIN"/>
    <property type="match status" value="1"/>
</dbReference>
<dbReference type="GO" id="GO:0005576">
    <property type="term" value="C:extracellular region"/>
    <property type="evidence" value="ECO:0007669"/>
    <property type="project" value="InterPro"/>
</dbReference>
<evidence type="ECO:0000313" key="7">
    <source>
        <dbReference type="EMBL" id="NLR22800.1"/>
    </source>
</evidence>
<dbReference type="EMBL" id="WEIA01000010">
    <property type="protein sequence ID" value="NLR22800.1"/>
    <property type="molecule type" value="Genomic_DNA"/>
</dbReference>
<feature type="chain" id="PRO_5044460634" description="Chitin-binding type-3 domain-containing protein" evidence="5">
    <location>
        <begin position="24"/>
        <end position="524"/>
    </location>
</feature>
<dbReference type="Gene3D" id="2.70.50.50">
    <property type="entry name" value="chitin-binding protein cbp21"/>
    <property type="match status" value="1"/>
</dbReference>
<dbReference type="Gene3D" id="2.60.40.10">
    <property type="entry name" value="Immunoglobulins"/>
    <property type="match status" value="1"/>
</dbReference>
<name>A0A8I2HC08_9GAMM</name>
<evidence type="ECO:0000313" key="8">
    <source>
        <dbReference type="Proteomes" id="UP000646877"/>
    </source>
</evidence>
<dbReference type="InterPro" id="IPR003610">
    <property type="entry name" value="CBM5/12"/>
</dbReference>
<evidence type="ECO:0000256" key="1">
    <source>
        <dbReference type="ARBA" id="ARBA00022525"/>
    </source>
</evidence>
<keyword evidence="1" id="KW-0964">Secreted</keyword>
<evidence type="ECO:0000259" key="6">
    <source>
        <dbReference type="SMART" id="SM00495"/>
    </source>
</evidence>
<dbReference type="SUPFAM" id="SSF51055">
    <property type="entry name" value="Carbohydrate binding domain"/>
    <property type="match status" value="2"/>
</dbReference>
<feature type="signal peptide" evidence="5">
    <location>
        <begin position="1"/>
        <end position="23"/>
    </location>
</feature>
<dbReference type="Gene3D" id="2.10.10.20">
    <property type="entry name" value="Carbohydrate-binding module superfamily 5/12"/>
    <property type="match status" value="2"/>
</dbReference>
<sequence length="524" mass="58107">MKNSMLTVSIAMALGMAASKTFAHGYMDSPKARQAICEEQGGFWWPKDGSNIPNAACRAAYLASEHVQFIQKHEFAANVPDYFNLQAVQAAVPNGQLCAGGDRNKAGMNIASSEWQRTAITPDAQNQIKVRFRATTPHNPSFWQFYLTKPEADIQSKPLAWQDLELVQEYGNVDFFVAPDGKRYYEMQVAVPSKFSGDAILYTRWQRDDVVGEGFYNCSDVTIVRDTTPTEPVSWTSAGFFIKPGQQVNVDDTVWLRVFDGDGQELVQEKLSITQSNINHWAAQFASTLNNNHANTLQIGVQQSDGNIVFDAAQLAANQLFISVPQYTFNLSILAKPQNRAPVVHTPADITLKEGSSTSLHVHAFDDDQDPLTFAWQIPAPLSYSGSGATITLAAPEVQQNTDYQGQVTVSDGASEKAVSFTITVTNQTAPPNGDTWRADQVYTAGDTAVYQGKSYRAKWWVKGQQPDQSDAWELVDKSDASNTWNANKAYTGGDRVSYQGVEYQARWWTKGQQPDKHSVWRKL</sequence>
<evidence type="ECO:0000256" key="4">
    <source>
        <dbReference type="ARBA" id="ARBA00022801"/>
    </source>
</evidence>
<feature type="domain" description="Chitin-binding type-3" evidence="6">
    <location>
        <begin position="482"/>
        <end position="524"/>
    </location>
</feature>
<dbReference type="GO" id="GO:0005975">
    <property type="term" value="P:carbohydrate metabolic process"/>
    <property type="evidence" value="ECO:0007669"/>
    <property type="project" value="InterPro"/>
</dbReference>
<evidence type="ECO:0000256" key="2">
    <source>
        <dbReference type="ARBA" id="ARBA00022669"/>
    </source>
</evidence>
<gene>
    <name evidence="7" type="ORF">F9Y85_16115</name>
</gene>